<dbReference type="EMBL" id="ML211006">
    <property type="protein sequence ID" value="TFK92028.1"/>
    <property type="molecule type" value="Genomic_DNA"/>
</dbReference>
<dbReference type="Proteomes" id="UP000308197">
    <property type="component" value="Unassembled WGS sequence"/>
</dbReference>
<proteinExistence type="predicted"/>
<name>A0A5C3PVX7_9APHY</name>
<accession>A0A5C3PVX7</accession>
<evidence type="ECO:0000313" key="1">
    <source>
        <dbReference type="EMBL" id="TFK92028.1"/>
    </source>
</evidence>
<organism evidence="1 2">
    <name type="scientific">Polyporus arcularius HHB13444</name>
    <dbReference type="NCBI Taxonomy" id="1314778"/>
    <lineage>
        <taxon>Eukaryota</taxon>
        <taxon>Fungi</taxon>
        <taxon>Dikarya</taxon>
        <taxon>Basidiomycota</taxon>
        <taxon>Agaricomycotina</taxon>
        <taxon>Agaricomycetes</taxon>
        <taxon>Polyporales</taxon>
        <taxon>Polyporaceae</taxon>
        <taxon>Polyporus</taxon>
    </lineage>
</organism>
<evidence type="ECO:0000313" key="2">
    <source>
        <dbReference type="Proteomes" id="UP000308197"/>
    </source>
</evidence>
<protein>
    <submittedName>
        <fullName evidence="1">Uncharacterized protein</fullName>
    </submittedName>
</protein>
<dbReference type="InParanoid" id="A0A5C3PVX7"/>
<gene>
    <name evidence="1" type="ORF">K466DRAFT_265439</name>
</gene>
<dbReference type="AlphaFoldDB" id="A0A5C3PVX7"/>
<sequence length="113" mass="12477">MATSRGQYRCCSAGRLTRRRVNHKYRWRRFRPYRVFRKFRNGSAMLILKMPIGTPLGTFNSDCTRSSLSETSEASTATSCVYPGISAALTIAQGSSVSAESNKLTRSDISAGT</sequence>
<keyword evidence="2" id="KW-1185">Reference proteome</keyword>
<reference evidence="1 2" key="1">
    <citation type="journal article" date="2019" name="Nat. Ecol. Evol.">
        <title>Megaphylogeny resolves global patterns of mushroom evolution.</title>
        <authorList>
            <person name="Varga T."/>
            <person name="Krizsan K."/>
            <person name="Foldi C."/>
            <person name="Dima B."/>
            <person name="Sanchez-Garcia M."/>
            <person name="Sanchez-Ramirez S."/>
            <person name="Szollosi G.J."/>
            <person name="Szarkandi J.G."/>
            <person name="Papp V."/>
            <person name="Albert L."/>
            <person name="Andreopoulos W."/>
            <person name="Angelini C."/>
            <person name="Antonin V."/>
            <person name="Barry K.W."/>
            <person name="Bougher N.L."/>
            <person name="Buchanan P."/>
            <person name="Buyck B."/>
            <person name="Bense V."/>
            <person name="Catcheside P."/>
            <person name="Chovatia M."/>
            <person name="Cooper J."/>
            <person name="Damon W."/>
            <person name="Desjardin D."/>
            <person name="Finy P."/>
            <person name="Geml J."/>
            <person name="Haridas S."/>
            <person name="Hughes K."/>
            <person name="Justo A."/>
            <person name="Karasinski D."/>
            <person name="Kautmanova I."/>
            <person name="Kiss B."/>
            <person name="Kocsube S."/>
            <person name="Kotiranta H."/>
            <person name="LaButti K.M."/>
            <person name="Lechner B.E."/>
            <person name="Liimatainen K."/>
            <person name="Lipzen A."/>
            <person name="Lukacs Z."/>
            <person name="Mihaltcheva S."/>
            <person name="Morgado L.N."/>
            <person name="Niskanen T."/>
            <person name="Noordeloos M.E."/>
            <person name="Ohm R.A."/>
            <person name="Ortiz-Santana B."/>
            <person name="Ovrebo C."/>
            <person name="Racz N."/>
            <person name="Riley R."/>
            <person name="Savchenko A."/>
            <person name="Shiryaev A."/>
            <person name="Soop K."/>
            <person name="Spirin V."/>
            <person name="Szebenyi C."/>
            <person name="Tomsovsky M."/>
            <person name="Tulloss R.E."/>
            <person name="Uehling J."/>
            <person name="Grigoriev I.V."/>
            <person name="Vagvolgyi C."/>
            <person name="Papp T."/>
            <person name="Martin F.M."/>
            <person name="Miettinen O."/>
            <person name="Hibbett D.S."/>
            <person name="Nagy L.G."/>
        </authorList>
    </citation>
    <scope>NUCLEOTIDE SEQUENCE [LARGE SCALE GENOMIC DNA]</scope>
    <source>
        <strain evidence="1 2">HHB13444</strain>
    </source>
</reference>